<evidence type="ECO:0000313" key="3">
    <source>
        <dbReference type="Proteomes" id="UP000253083"/>
    </source>
</evidence>
<dbReference type="EMBL" id="QNRT01000008">
    <property type="protein sequence ID" value="RBP48343.1"/>
    <property type="molecule type" value="Genomic_DNA"/>
</dbReference>
<dbReference type="Pfam" id="PF14279">
    <property type="entry name" value="HNH_5"/>
    <property type="match status" value="1"/>
</dbReference>
<keyword evidence="2" id="KW-0378">Hydrolase</keyword>
<dbReference type="InterPro" id="IPR029471">
    <property type="entry name" value="HNH_5"/>
</dbReference>
<dbReference type="InParanoid" id="A0A395JFC5"/>
<organism evidence="2 3">
    <name type="scientific">Arenicella xantha</name>
    <dbReference type="NCBI Taxonomy" id="644221"/>
    <lineage>
        <taxon>Bacteria</taxon>
        <taxon>Pseudomonadati</taxon>
        <taxon>Pseudomonadota</taxon>
        <taxon>Gammaproteobacteria</taxon>
        <taxon>Arenicellales</taxon>
        <taxon>Arenicellaceae</taxon>
        <taxon>Arenicella</taxon>
    </lineage>
</organism>
<accession>A0A395JFC5</accession>
<dbReference type="AlphaFoldDB" id="A0A395JFC5"/>
<name>A0A395JFC5_9GAMM</name>
<proteinExistence type="predicted"/>
<dbReference type="PANTHER" id="PTHR33877">
    <property type="entry name" value="SLL1193 PROTEIN"/>
    <property type="match status" value="1"/>
</dbReference>
<evidence type="ECO:0000313" key="2">
    <source>
        <dbReference type="EMBL" id="RBP48343.1"/>
    </source>
</evidence>
<gene>
    <name evidence="2" type="ORF">DFR28_10872</name>
</gene>
<dbReference type="InterPro" id="IPR052892">
    <property type="entry name" value="NA-targeting_endonuclease"/>
</dbReference>
<feature type="domain" description="HNH nuclease" evidence="1">
    <location>
        <begin position="87"/>
        <end position="140"/>
    </location>
</feature>
<comment type="caution">
    <text evidence="2">The sequence shown here is derived from an EMBL/GenBank/DDBJ whole genome shotgun (WGS) entry which is preliminary data.</text>
</comment>
<keyword evidence="2" id="KW-0540">Nuclease</keyword>
<protein>
    <submittedName>
        <fullName evidence="2">HNH endonuclease</fullName>
    </submittedName>
</protein>
<dbReference type="InterPro" id="IPR003615">
    <property type="entry name" value="HNH_nuc"/>
</dbReference>
<keyword evidence="3" id="KW-1185">Reference proteome</keyword>
<evidence type="ECO:0000259" key="1">
    <source>
        <dbReference type="SMART" id="SM00507"/>
    </source>
</evidence>
<dbReference type="PANTHER" id="PTHR33877:SF2">
    <property type="entry name" value="OS07G0170200 PROTEIN"/>
    <property type="match status" value="1"/>
</dbReference>
<dbReference type="Proteomes" id="UP000253083">
    <property type="component" value="Unassembled WGS sequence"/>
</dbReference>
<reference evidence="2 3" key="1">
    <citation type="submission" date="2018-06" db="EMBL/GenBank/DDBJ databases">
        <title>Genomic Encyclopedia of Type Strains, Phase IV (KMG-IV): sequencing the most valuable type-strain genomes for metagenomic binning, comparative biology and taxonomic classification.</title>
        <authorList>
            <person name="Goeker M."/>
        </authorList>
    </citation>
    <scope>NUCLEOTIDE SEQUENCE [LARGE SCALE GENOMIC DNA]</scope>
    <source>
        <strain evidence="2 3">DSM 24032</strain>
    </source>
</reference>
<dbReference type="SMART" id="SM00507">
    <property type="entry name" value="HNHc"/>
    <property type="match status" value="1"/>
</dbReference>
<dbReference type="GO" id="GO:0004519">
    <property type="term" value="F:endonuclease activity"/>
    <property type="evidence" value="ECO:0007669"/>
    <property type="project" value="UniProtKB-KW"/>
</dbReference>
<dbReference type="CDD" id="cd00085">
    <property type="entry name" value="HNHc"/>
    <property type="match status" value="1"/>
</dbReference>
<keyword evidence="2" id="KW-0255">Endonuclease</keyword>
<dbReference type="Gene3D" id="1.10.30.50">
    <property type="match status" value="1"/>
</dbReference>
<sequence length="214" mass="24340">MLYDLSQQVLRTDAAGMPIDWISYKDAARCYHAGLVLYSCGNLLYRVHGGISALTGMQSVIEISSIIATPSETQSKFHHLPNYTPPLTNNTLFSRDGRMCLYCGNTFKYADLSRDHVRPVSQRGKNTWNNVVTACKRCNNFKAGRTPEQAGMQLMAVPFTPTHAEYVYLRGRRVLADQMEFLKAHFPRRSPLRMRVEAVVNKALINREREHQSD</sequence>